<evidence type="ECO:0008006" key="2">
    <source>
        <dbReference type="Google" id="ProtNLM"/>
    </source>
</evidence>
<dbReference type="PANTHER" id="PTHR34547">
    <property type="entry name" value="YACP-LIKE NYN DOMAIN PROTEIN"/>
    <property type="match status" value="1"/>
</dbReference>
<proteinExistence type="predicted"/>
<sequence>MATARILVDGYSLLHAWRDLAAGEPRHSARAREALIHVLTQYADSIGPPVTLFFDGSGAPKDTPETISPDSLEIVFSRKGKTADDLIERTAFRLKPHGEALAVTNDHAERDTVISMGGTAQSCEDFIRDIERTLGERDKFVKTYNRHEANRYKQQ</sequence>
<gene>
    <name evidence="1" type="ORF">METZ01_LOCUS191303</name>
</gene>
<dbReference type="EMBL" id="UINC01039655">
    <property type="protein sequence ID" value="SVB38449.1"/>
    <property type="molecule type" value="Genomic_DNA"/>
</dbReference>
<dbReference type="InterPro" id="IPR010298">
    <property type="entry name" value="YacP-like"/>
</dbReference>
<name>A0A382DJV1_9ZZZZ</name>
<protein>
    <recommendedName>
        <fullName evidence="2">NYN domain-containing protein</fullName>
    </recommendedName>
</protein>
<accession>A0A382DJV1</accession>
<evidence type="ECO:0000313" key="1">
    <source>
        <dbReference type="EMBL" id="SVB38449.1"/>
    </source>
</evidence>
<reference evidence="1" key="1">
    <citation type="submission" date="2018-05" db="EMBL/GenBank/DDBJ databases">
        <authorList>
            <person name="Lanie J.A."/>
            <person name="Ng W.-L."/>
            <person name="Kazmierczak K.M."/>
            <person name="Andrzejewski T.M."/>
            <person name="Davidsen T.M."/>
            <person name="Wayne K.J."/>
            <person name="Tettelin H."/>
            <person name="Glass J.I."/>
            <person name="Rusch D."/>
            <person name="Podicherti R."/>
            <person name="Tsui H.-C.T."/>
            <person name="Winkler M.E."/>
        </authorList>
    </citation>
    <scope>NUCLEOTIDE SEQUENCE</scope>
</reference>
<dbReference type="PANTHER" id="PTHR34547:SF1">
    <property type="entry name" value="YACP-LIKE NYN DOMAIN PROTEIN"/>
    <property type="match status" value="1"/>
</dbReference>
<dbReference type="Pfam" id="PF05991">
    <property type="entry name" value="NYN_YacP"/>
    <property type="match status" value="1"/>
</dbReference>
<organism evidence="1">
    <name type="scientific">marine metagenome</name>
    <dbReference type="NCBI Taxonomy" id="408172"/>
    <lineage>
        <taxon>unclassified sequences</taxon>
        <taxon>metagenomes</taxon>
        <taxon>ecological metagenomes</taxon>
    </lineage>
</organism>
<dbReference type="AlphaFoldDB" id="A0A382DJV1"/>